<evidence type="ECO:0000313" key="2">
    <source>
        <dbReference type="EMBL" id="GET36037.1"/>
    </source>
</evidence>
<dbReference type="EMBL" id="BLAY01000007">
    <property type="protein sequence ID" value="GET36037.1"/>
    <property type="molecule type" value="Genomic_DNA"/>
</dbReference>
<reference evidence="2" key="1">
    <citation type="submission" date="2019-10" db="EMBL/GenBank/DDBJ databases">
        <title>Draft genome sequece of Microseira wollei NIES-4236.</title>
        <authorList>
            <person name="Yamaguchi H."/>
            <person name="Suzuki S."/>
            <person name="Kawachi M."/>
        </authorList>
    </citation>
    <scope>NUCLEOTIDE SEQUENCE</scope>
    <source>
        <strain evidence="2">NIES-4236</strain>
    </source>
</reference>
<dbReference type="Pfam" id="PF10901">
    <property type="entry name" value="DUF2690"/>
    <property type="match status" value="1"/>
</dbReference>
<dbReference type="AlphaFoldDB" id="A0AAV3X746"/>
<sequence length="513" mass="58963">MGKLVVLHLLDGSFEQGFPVILEIGEDGTNSKTRILGNLPPAPNIPESFRQWQQAFHNTVNPGSRCRIKSRKVTKSSCHDSSNELAAQFNNWLNSGGEWQKIRDKLQQYLHKDEEIRVIIQTEDIRMRQLPWQAWDLFAECYKQAEIALSTPEYESPNGQPYNKKRSKVRILAILGNSDNINIEFDRQVLENLRQRGANIKFLKQPTRKQLFEQLWDEQGWHIFFFAGHSFSQSDGQIGWFEINQEESLAINELKNALETAIKRGLQLAIFNSCDGLGLANQLAKLHLPQCIVMREPVPDSVAQEFLQDFLSAFANNKPFYAAVLEARRKLESWEKQYPGVSWLPIICQNPAVVPTAWQDWCKQPFRYFYKPFSLLLIAAILSLGITLVKNTVIDRPLCSGYSCIGRDPVDNKCDKDGITITSRDCYLSPSVVKVELRYSRRCNATWVKTTGELLPRTDYLEDRQGKKYPESLFLNRREEYYGDMGPGNIEIRACTQPQRGQPECTNFVKPYL</sequence>
<evidence type="ECO:0000313" key="3">
    <source>
        <dbReference type="Proteomes" id="UP001050975"/>
    </source>
</evidence>
<comment type="caution">
    <text evidence="2">The sequence shown here is derived from an EMBL/GenBank/DDBJ whole genome shotgun (WGS) entry which is preliminary data.</text>
</comment>
<dbReference type="RefSeq" id="WP_226575098.1">
    <property type="nucleotide sequence ID" value="NZ_BLAY01000007.1"/>
</dbReference>
<dbReference type="Pfam" id="PF12770">
    <property type="entry name" value="CHAT"/>
    <property type="match status" value="1"/>
</dbReference>
<dbReference type="Proteomes" id="UP001050975">
    <property type="component" value="Unassembled WGS sequence"/>
</dbReference>
<proteinExistence type="predicted"/>
<dbReference type="InterPro" id="IPR024983">
    <property type="entry name" value="CHAT_dom"/>
</dbReference>
<feature type="domain" description="CHAT" evidence="1">
    <location>
        <begin position="179"/>
        <end position="333"/>
    </location>
</feature>
<organism evidence="2 3">
    <name type="scientific">Microseira wollei NIES-4236</name>
    <dbReference type="NCBI Taxonomy" id="2530354"/>
    <lineage>
        <taxon>Bacteria</taxon>
        <taxon>Bacillati</taxon>
        <taxon>Cyanobacteriota</taxon>
        <taxon>Cyanophyceae</taxon>
        <taxon>Oscillatoriophycideae</taxon>
        <taxon>Aerosakkonematales</taxon>
        <taxon>Aerosakkonemataceae</taxon>
        <taxon>Microseira</taxon>
    </lineage>
</organism>
<keyword evidence="3" id="KW-1185">Reference proteome</keyword>
<accession>A0AAV3X746</accession>
<gene>
    <name evidence="2" type="ORF">MiSe_07850</name>
</gene>
<name>A0AAV3X746_9CYAN</name>
<protein>
    <recommendedName>
        <fullName evidence="1">CHAT domain-containing protein</fullName>
    </recommendedName>
</protein>
<dbReference type="InterPro" id="IPR021224">
    <property type="entry name" value="DUF2690"/>
</dbReference>
<evidence type="ECO:0000259" key="1">
    <source>
        <dbReference type="Pfam" id="PF12770"/>
    </source>
</evidence>